<dbReference type="EMBL" id="KB446546">
    <property type="protein sequence ID" value="EME38724.1"/>
    <property type="molecule type" value="Genomic_DNA"/>
</dbReference>
<evidence type="ECO:0000313" key="1">
    <source>
        <dbReference type="EMBL" id="EME38724.1"/>
    </source>
</evidence>
<dbReference type="OrthoDB" id="10512874at2759"/>
<organism evidence="1 2">
    <name type="scientific">Dothistroma septosporum (strain NZE10 / CBS 128990)</name>
    <name type="common">Red band needle blight fungus</name>
    <name type="synonym">Mycosphaerella pini</name>
    <dbReference type="NCBI Taxonomy" id="675120"/>
    <lineage>
        <taxon>Eukaryota</taxon>
        <taxon>Fungi</taxon>
        <taxon>Dikarya</taxon>
        <taxon>Ascomycota</taxon>
        <taxon>Pezizomycotina</taxon>
        <taxon>Dothideomycetes</taxon>
        <taxon>Dothideomycetidae</taxon>
        <taxon>Mycosphaerellales</taxon>
        <taxon>Mycosphaerellaceae</taxon>
        <taxon>Dothistroma</taxon>
    </lineage>
</organism>
<evidence type="ECO:0000313" key="2">
    <source>
        <dbReference type="Proteomes" id="UP000016933"/>
    </source>
</evidence>
<keyword evidence="2" id="KW-1185">Reference proteome</keyword>
<sequence>MAPASLCAQNAQQQPIPKRTNCIKIRKKRIEPDDFALEWVPRFAEHDIELEQAQEAQPKGGLVKSAEDDEMLVDMDSDDDYHFRQLDAIGHGLDLLDAFDAAVAGVTITRKMFKTKFIHLNPFRENFYHGMPRHGIFMKDFTKKLNALLERASKIAPDVIHKIRGGGGGKPRKVRVEDEDDD</sequence>
<dbReference type="OMA" id="INFLATW"/>
<dbReference type="Proteomes" id="UP000016933">
    <property type="component" value="Unassembled WGS sequence"/>
</dbReference>
<dbReference type="HOGENOM" id="CLU_1481958_0_0_1"/>
<reference evidence="1 2" key="2">
    <citation type="journal article" date="2012" name="PLoS Pathog.">
        <title>Diverse lifestyles and strategies of plant pathogenesis encoded in the genomes of eighteen Dothideomycetes fungi.</title>
        <authorList>
            <person name="Ohm R.A."/>
            <person name="Feau N."/>
            <person name="Henrissat B."/>
            <person name="Schoch C.L."/>
            <person name="Horwitz B.A."/>
            <person name="Barry K.W."/>
            <person name="Condon B.J."/>
            <person name="Copeland A.C."/>
            <person name="Dhillon B."/>
            <person name="Glaser F."/>
            <person name="Hesse C.N."/>
            <person name="Kosti I."/>
            <person name="LaButti K."/>
            <person name="Lindquist E.A."/>
            <person name="Lucas S."/>
            <person name="Salamov A.A."/>
            <person name="Bradshaw R.E."/>
            <person name="Ciuffetti L."/>
            <person name="Hamelin R.C."/>
            <person name="Kema G.H.J."/>
            <person name="Lawrence C."/>
            <person name="Scott J.A."/>
            <person name="Spatafora J.W."/>
            <person name="Turgeon B.G."/>
            <person name="de Wit P.J.G.M."/>
            <person name="Zhong S."/>
            <person name="Goodwin S.B."/>
            <person name="Grigoriev I.V."/>
        </authorList>
    </citation>
    <scope>NUCLEOTIDE SEQUENCE [LARGE SCALE GENOMIC DNA]</scope>
    <source>
        <strain evidence="2">NZE10 / CBS 128990</strain>
    </source>
</reference>
<protein>
    <submittedName>
        <fullName evidence="1">Uncharacterized protein</fullName>
    </submittedName>
</protein>
<accession>M2Y076</accession>
<gene>
    <name evidence="1" type="ORF">DOTSEDRAFT_28940</name>
</gene>
<dbReference type="AlphaFoldDB" id="M2Y076"/>
<proteinExistence type="predicted"/>
<reference evidence="2" key="1">
    <citation type="journal article" date="2012" name="PLoS Genet.">
        <title>The genomes of the fungal plant pathogens Cladosporium fulvum and Dothistroma septosporum reveal adaptation to different hosts and lifestyles but also signatures of common ancestry.</title>
        <authorList>
            <person name="de Wit P.J.G.M."/>
            <person name="van der Burgt A."/>
            <person name="Oekmen B."/>
            <person name="Stergiopoulos I."/>
            <person name="Abd-Elsalam K.A."/>
            <person name="Aerts A.L."/>
            <person name="Bahkali A.H."/>
            <person name="Beenen H.G."/>
            <person name="Chettri P."/>
            <person name="Cox M.P."/>
            <person name="Datema E."/>
            <person name="de Vries R.P."/>
            <person name="Dhillon B."/>
            <person name="Ganley A.R."/>
            <person name="Griffiths S.A."/>
            <person name="Guo Y."/>
            <person name="Hamelin R.C."/>
            <person name="Henrissat B."/>
            <person name="Kabir M.S."/>
            <person name="Jashni M.K."/>
            <person name="Kema G."/>
            <person name="Klaubauf S."/>
            <person name="Lapidus A."/>
            <person name="Levasseur A."/>
            <person name="Lindquist E."/>
            <person name="Mehrabi R."/>
            <person name="Ohm R.A."/>
            <person name="Owen T.J."/>
            <person name="Salamov A."/>
            <person name="Schwelm A."/>
            <person name="Schijlen E."/>
            <person name="Sun H."/>
            <person name="van den Burg H.A."/>
            <person name="van Ham R.C.H.J."/>
            <person name="Zhang S."/>
            <person name="Goodwin S.B."/>
            <person name="Grigoriev I.V."/>
            <person name="Collemare J."/>
            <person name="Bradshaw R.E."/>
        </authorList>
    </citation>
    <scope>NUCLEOTIDE SEQUENCE [LARGE SCALE GENOMIC DNA]</scope>
    <source>
        <strain evidence="2">NZE10 / CBS 128990</strain>
    </source>
</reference>
<name>M2Y076_DOTSN</name>